<evidence type="ECO:0000256" key="3">
    <source>
        <dbReference type="ARBA" id="ARBA00022833"/>
    </source>
</evidence>
<evidence type="ECO:0000256" key="1">
    <source>
        <dbReference type="ARBA" id="ARBA00022723"/>
    </source>
</evidence>
<dbReference type="VEuPathDB" id="CryptoDB:Vbra_23328"/>
<feature type="compositionally biased region" description="Polar residues" evidence="5">
    <location>
        <begin position="123"/>
        <end position="132"/>
    </location>
</feature>
<evidence type="ECO:0000256" key="4">
    <source>
        <dbReference type="PROSITE-ProRule" id="PRU00175"/>
    </source>
</evidence>
<evidence type="ECO:0000313" key="7">
    <source>
        <dbReference type="EMBL" id="CEM37868.1"/>
    </source>
</evidence>
<feature type="region of interest" description="Disordered" evidence="5">
    <location>
        <begin position="152"/>
        <end position="183"/>
    </location>
</feature>
<dbReference type="PROSITE" id="PS00518">
    <property type="entry name" value="ZF_RING_1"/>
    <property type="match status" value="1"/>
</dbReference>
<dbReference type="PROSITE" id="PS50089">
    <property type="entry name" value="ZF_RING_2"/>
    <property type="match status" value="1"/>
</dbReference>
<keyword evidence="2 4" id="KW-0863">Zinc-finger</keyword>
<evidence type="ECO:0000256" key="2">
    <source>
        <dbReference type="ARBA" id="ARBA00022771"/>
    </source>
</evidence>
<gene>
    <name evidence="7" type="ORF">Vbra_23328</name>
</gene>
<dbReference type="AlphaFoldDB" id="A0A0G4H351"/>
<reference evidence="7 8" key="1">
    <citation type="submission" date="2014-11" db="EMBL/GenBank/DDBJ databases">
        <authorList>
            <person name="Zhu J."/>
            <person name="Qi W."/>
            <person name="Song R."/>
        </authorList>
    </citation>
    <scope>NUCLEOTIDE SEQUENCE [LARGE SCALE GENOMIC DNA]</scope>
</reference>
<dbReference type="GO" id="GO:0008270">
    <property type="term" value="F:zinc ion binding"/>
    <property type="evidence" value="ECO:0007669"/>
    <property type="project" value="UniProtKB-KW"/>
</dbReference>
<dbReference type="SUPFAM" id="SSF57850">
    <property type="entry name" value="RING/U-box"/>
    <property type="match status" value="1"/>
</dbReference>
<dbReference type="InterPro" id="IPR017907">
    <property type="entry name" value="Znf_RING_CS"/>
</dbReference>
<proteinExistence type="predicted"/>
<feature type="domain" description="RING-type" evidence="6">
    <location>
        <begin position="28"/>
        <end position="76"/>
    </location>
</feature>
<dbReference type="InterPro" id="IPR013083">
    <property type="entry name" value="Znf_RING/FYVE/PHD"/>
</dbReference>
<dbReference type="PANTHER" id="PTHR47156">
    <property type="entry name" value="PROTEIN CBG20824"/>
    <property type="match status" value="1"/>
</dbReference>
<dbReference type="STRING" id="1169540.A0A0G4H351"/>
<dbReference type="PANTHER" id="PTHR47156:SF10">
    <property type="entry name" value="E3 UBIQUITIN-PROTEIN LIGASE TRIM-21-RELATED"/>
    <property type="match status" value="1"/>
</dbReference>
<sequence>EDAWLRRKVAPGLGTDLGCGVMAALAKCGVCWEEYHHENAHKQPQVLRCGHSFCAACVEGLIRNSRRRIAVCPTCRRETSQSEVPINYQLRDIVQELRTATAAPPTHAPSNMTHAATTAVPPSRQQTPLTARQRQEAADYAFAQRLSNEINADGQDDRSATDPPNNQSPTNGGGTPLRPRTGTLPCGVQYEVVQEGYGRTPTLNQTVNYDWFGWLDAFDGEEIVNFDASQMICVSRVGLVA</sequence>
<dbReference type="Proteomes" id="UP000041254">
    <property type="component" value="Unassembled WGS sequence"/>
</dbReference>
<dbReference type="InterPro" id="IPR001841">
    <property type="entry name" value="Znf_RING"/>
</dbReference>
<keyword evidence="8" id="KW-1185">Reference proteome</keyword>
<feature type="non-terminal residue" evidence="7">
    <location>
        <position position="1"/>
    </location>
</feature>
<protein>
    <recommendedName>
        <fullName evidence="6">RING-type domain-containing protein</fullName>
    </recommendedName>
</protein>
<dbReference type="InterPro" id="IPR052667">
    <property type="entry name" value="E3_ubiquitin-ligase_RING"/>
</dbReference>
<accession>A0A0G4H351</accession>
<keyword evidence="3" id="KW-0862">Zinc</keyword>
<evidence type="ECO:0000259" key="6">
    <source>
        <dbReference type="PROSITE" id="PS50089"/>
    </source>
</evidence>
<dbReference type="Gene3D" id="3.30.40.10">
    <property type="entry name" value="Zinc/RING finger domain, C3HC4 (zinc finger)"/>
    <property type="match status" value="1"/>
</dbReference>
<dbReference type="EMBL" id="CDMY01000957">
    <property type="protein sequence ID" value="CEM37868.1"/>
    <property type="molecule type" value="Genomic_DNA"/>
</dbReference>
<name>A0A0G4H351_VITBC</name>
<dbReference type="OrthoDB" id="5876225at2759"/>
<keyword evidence="1" id="KW-0479">Metal-binding</keyword>
<feature type="region of interest" description="Disordered" evidence="5">
    <location>
        <begin position="102"/>
        <end position="136"/>
    </location>
</feature>
<evidence type="ECO:0000313" key="8">
    <source>
        <dbReference type="Proteomes" id="UP000041254"/>
    </source>
</evidence>
<evidence type="ECO:0000256" key="5">
    <source>
        <dbReference type="SAM" id="MobiDB-lite"/>
    </source>
</evidence>
<dbReference type="Pfam" id="PF14634">
    <property type="entry name" value="zf-RING_5"/>
    <property type="match status" value="1"/>
</dbReference>
<organism evidence="7 8">
    <name type="scientific">Vitrella brassicaformis (strain CCMP3155)</name>
    <dbReference type="NCBI Taxonomy" id="1169540"/>
    <lineage>
        <taxon>Eukaryota</taxon>
        <taxon>Sar</taxon>
        <taxon>Alveolata</taxon>
        <taxon>Colpodellida</taxon>
        <taxon>Vitrellaceae</taxon>
        <taxon>Vitrella</taxon>
    </lineage>
</organism>
<dbReference type="SMART" id="SM00184">
    <property type="entry name" value="RING"/>
    <property type="match status" value="1"/>
</dbReference>
<dbReference type="InParanoid" id="A0A0G4H351"/>